<keyword evidence="3 8" id="KW-0238">DNA-binding</keyword>
<evidence type="ECO:0000256" key="2">
    <source>
        <dbReference type="ARBA" id="ARBA00023015"/>
    </source>
</evidence>
<gene>
    <name evidence="10" type="ORF">JCGZ_16766</name>
</gene>
<keyword evidence="6 8" id="KW-0539">Nucleus</keyword>
<keyword evidence="11" id="KW-1185">Reference proteome</keyword>
<keyword evidence="2 8" id="KW-0805">Transcription regulation</keyword>
<evidence type="ECO:0000256" key="9">
    <source>
        <dbReference type="SAM" id="MobiDB-lite"/>
    </source>
</evidence>
<dbReference type="SMART" id="SM00521">
    <property type="entry name" value="CBF"/>
    <property type="match status" value="1"/>
</dbReference>
<comment type="subunit">
    <text evidence="7">Heterotrimeric transcription factor composed of three components, NF-YA, NF-YB and NF-YC. NF-YB and NF-YC must interact and dimerize for NF-YA association and DNA binding.</text>
</comment>
<dbReference type="GO" id="GO:0003677">
    <property type="term" value="F:DNA binding"/>
    <property type="evidence" value="ECO:0007669"/>
    <property type="project" value="UniProtKB-KW"/>
</dbReference>
<dbReference type="GO" id="GO:0016602">
    <property type="term" value="C:CCAAT-binding factor complex"/>
    <property type="evidence" value="ECO:0007669"/>
    <property type="project" value="InterPro"/>
</dbReference>
<dbReference type="InterPro" id="IPR018362">
    <property type="entry name" value="CCAAT-binding_factor_CS"/>
</dbReference>
<proteinExistence type="inferred from homology"/>
<feature type="region of interest" description="Disordered" evidence="9">
    <location>
        <begin position="223"/>
        <end position="289"/>
    </location>
</feature>
<feature type="compositionally biased region" description="Polar residues" evidence="9">
    <location>
        <begin position="272"/>
        <end position="289"/>
    </location>
</feature>
<dbReference type="PANTHER" id="PTHR12632">
    <property type="entry name" value="TRANSCRIPTION FACTOR NF-Y ALPHA-RELATED"/>
    <property type="match status" value="1"/>
</dbReference>
<reference evidence="10 11" key="1">
    <citation type="journal article" date="2014" name="PLoS ONE">
        <title>Global Analysis of Gene Expression Profiles in Physic Nut (Jatropha curcas L.) Seedlings Exposed to Salt Stress.</title>
        <authorList>
            <person name="Zhang L."/>
            <person name="Zhang C."/>
            <person name="Wu P."/>
            <person name="Chen Y."/>
            <person name="Li M."/>
            <person name="Jiang H."/>
            <person name="Wu G."/>
        </authorList>
    </citation>
    <scope>NUCLEOTIDE SEQUENCE [LARGE SCALE GENOMIC DNA]</scope>
    <source>
        <strain evidence="11">cv. GZQX0401</strain>
        <tissue evidence="10">Young leaves</tissue>
    </source>
</reference>
<evidence type="ECO:0000256" key="3">
    <source>
        <dbReference type="ARBA" id="ARBA00023125"/>
    </source>
</evidence>
<dbReference type="OrthoDB" id="1097733at2759"/>
<evidence type="ECO:0000256" key="4">
    <source>
        <dbReference type="ARBA" id="ARBA00023159"/>
    </source>
</evidence>
<sequence>MPAKSENENHRLEQTTQTVLQSAIYSQPWWRGVGNSLNFGETASKSSSAKNLNGSQPDGAIQSQANSGLDNGANTNKDVQISVASQPDGSNGLEHHLKQVASSTPASMDTHLEPNSQMELVGHSIVLTSYPYSDPQYGGMLASYAPQVVVPSQLYGMHHARIPLPLEMEEEPVFVNAKQFHGILRRRQARAKAELEKKAIKVRKPYLHESRHQHAMRRARGCGGRFLSNKKSESSSSNPASDEDGSSGANPSRQPVLFSGSEWLPKNGTGDLDSSSCQQEGKGSTAQEMQACVSSNGNAHGLSSMYHPPSSDGLTGGFLVLQRETTHRNGVSNGVLPIN</sequence>
<dbReference type="PROSITE" id="PS00686">
    <property type="entry name" value="NFYA_HAP2_1"/>
    <property type="match status" value="1"/>
</dbReference>
<comment type="function">
    <text evidence="8">Component of the sequence-specific heterotrimeric transcription factor (NF-Y) which specifically recognizes a 5'-CCAAT-3' box motif found in the promoters of its target genes.</text>
</comment>
<evidence type="ECO:0000313" key="10">
    <source>
        <dbReference type="EMBL" id="KDP43479.1"/>
    </source>
</evidence>
<name>A0A067LH09_JATCU</name>
<dbReference type="Pfam" id="PF02045">
    <property type="entry name" value="CBFB_NFYA"/>
    <property type="match status" value="1"/>
</dbReference>
<accession>A0A067LH09</accession>
<evidence type="ECO:0000313" key="11">
    <source>
        <dbReference type="Proteomes" id="UP000027138"/>
    </source>
</evidence>
<dbReference type="InterPro" id="IPR001289">
    <property type="entry name" value="NFYA"/>
</dbReference>
<evidence type="ECO:0000256" key="7">
    <source>
        <dbReference type="ARBA" id="ARBA00025911"/>
    </source>
</evidence>
<feature type="region of interest" description="Disordered" evidence="9">
    <location>
        <begin position="36"/>
        <end position="75"/>
    </location>
</feature>
<dbReference type="PROSITE" id="PS51152">
    <property type="entry name" value="NFYA_HAP2_2"/>
    <property type="match status" value="1"/>
</dbReference>
<comment type="similarity">
    <text evidence="8">Belongs to the NFYA/HAP2 subunit family.</text>
</comment>
<dbReference type="EMBL" id="KK914267">
    <property type="protein sequence ID" value="KDP43479.1"/>
    <property type="molecule type" value="Genomic_DNA"/>
</dbReference>
<dbReference type="GO" id="GO:0003700">
    <property type="term" value="F:DNA-binding transcription factor activity"/>
    <property type="evidence" value="ECO:0007669"/>
    <property type="project" value="UniProtKB-UniRule"/>
</dbReference>
<dbReference type="PRINTS" id="PR00616">
    <property type="entry name" value="CCAATSUBUNTB"/>
</dbReference>
<dbReference type="Gene3D" id="6.10.250.2430">
    <property type="match status" value="1"/>
</dbReference>
<evidence type="ECO:0000256" key="6">
    <source>
        <dbReference type="ARBA" id="ARBA00023242"/>
    </source>
</evidence>
<keyword evidence="5 8" id="KW-0804">Transcription</keyword>
<dbReference type="AlphaFoldDB" id="A0A067LH09"/>
<comment type="subcellular location">
    <subcellularLocation>
        <location evidence="1 8">Nucleus</location>
    </subcellularLocation>
</comment>
<keyword evidence="4" id="KW-0010">Activator</keyword>
<evidence type="ECO:0000256" key="1">
    <source>
        <dbReference type="ARBA" id="ARBA00004123"/>
    </source>
</evidence>
<organism evidence="10 11">
    <name type="scientific">Jatropha curcas</name>
    <name type="common">Barbados nut</name>
    <dbReference type="NCBI Taxonomy" id="180498"/>
    <lineage>
        <taxon>Eukaryota</taxon>
        <taxon>Viridiplantae</taxon>
        <taxon>Streptophyta</taxon>
        <taxon>Embryophyta</taxon>
        <taxon>Tracheophyta</taxon>
        <taxon>Spermatophyta</taxon>
        <taxon>Magnoliopsida</taxon>
        <taxon>eudicotyledons</taxon>
        <taxon>Gunneridae</taxon>
        <taxon>Pentapetalae</taxon>
        <taxon>rosids</taxon>
        <taxon>fabids</taxon>
        <taxon>Malpighiales</taxon>
        <taxon>Euphorbiaceae</taxon>
        <taxon>Crotonoideae</taxon>
        <taxon>Jatropheae</taxon>
        <taxon>Jatropha</taxon>
    </lineage>
</organism>
<evidence type="ECO:0000256" key="8">
    <source>
        <dbReference type="RuleBase" id="RU367155"/>
    </source>
</evidence>
<evidence type="ECO:0000256" key="5">
    <source>
        <dbReference type="ARBA" id="ARBA00023163"/>
    </source>
</evidence>
<dbReference type="STRING" id="180498.A0A067LH09"/>
<dbReference type="Proteomes" id="UP000027138">
    <property type="component" value="Unassembled WGS sequence"/>
</dbReference>
<protein>
    <recommendedName>
        <fullName evidence="8">Nuclear transcription factor Y subunit</fullName>
    </recommendedName>
</protein>